<dbReference type="GO" id="GO:0006633">
    <property type="term" value="P:fatty acid biosynthetic process"/>
    <property type="evidence" value="ECO:0007669"/>
    <property type="project" value="InterPro"/>
</dbReference>
<dbReference type="GO" id="GO:0005835">
    <property type="term" value="C:fatty acid synthase complex"/>
    <property type="evidence" value="ECO:0007669"/>
    <property type="project" value="InterPro"/>
</dbReference>
<feature type="domain" description="MaoC-like" evidence="1">
    <location>
        <begin position="9"/>
        <end position="90"/>
    </location>
</feature>
<reference evidence="2" key="2">
    <citation type="submission" date="2020-09" db="EMBL/GenBank/DDBJ databases">
        <authorList>
            <person name="Sun Q."/>
            <person name="Zhou Y."/>
        </authorList>
    </citation>
    <scope>NUCLEOTIDE SEQUENCE</scope>
    <source>
        <strain evidence="2">CGMCC 1.12921</strain>
    </source>
</reference>
<dbReference type="PRINTS" id="PR01483">
    <property type="entry name" value="FASYNTHASE"/>
</dbReference>
<evidence type="ECO:0000259" key="1">
    <source>
        <dbReference type="Pfam" id="PF01575"/>
    </source>
</evidence>
<dbReference type="InterPro" id="IPR002539">
    <property type="entry name" value="MaoC-like_dom"/>
</dbReference>
<organism evidence="2 3">
    <name type="scientific">Aquisalinus flavus</name>
    <dbReference type="NCBI Taxonomy" id="1526572"/>
    <lineage>
        <taxon>Bacteria</taxon>
        <taxon>Pseudomonadati</taxon>
        <taxon>Pseudomonadota</taxon>
        <taxon>Alphaproteobacteria</taxon>
        <taxon>Parvularculales</taxon>
        <taxon>Parvularculaceae</taxon>
        <taxon>Aquisalinus</taxon>
    </lineage>
</organism>
<dbReference type="RefSeq" id="WP_188160700.1">
    <property type="nucleotide sequence ID" value="NZ_BMGH01000002.1"/>
</dbReference>
<sequence>MAEAVQLVRTLTQQDFDRFAAISGDDNPIHVDPDFAKETRFGTTVAHGMFLYSVLEGLAATAAGEAAIVATSLMFPAPARLGDEIAFAVEDATPGRLDLTARRTRDGEIVCMLTLRLGRRS</sequence>
<proteinExistence type="predicted"/>
<evidence type="ECO:0000313" key="3">
    <source>
        <dbReference type="Proteomes" id="UP000613582"/>
    </source>
</evidence>
<reference evidence="2" key="1">
    <citation type="journal article" date="2014" name="Int. J. Syst. Evol. Microbiol.">
        <title>Complete genome sequence of Corynebacterium casei LMG S-19264T (=DSM 44701T), isolated from a smear-ripened cheese.</title>
        <authorList>
            <consortium name="US DOE Joint Genome Institute (JGI-PGF)"/>
            <person name="Walter F."/>
            <person name="Albersmeier A."/>
            <person name="Kalinowski J."/>
            <person name="Ruckert C."/>
        </authorList>
    </citation>
    <scope>NUCLEOTIDE SEQUENCE</scope>
    <source>
        <strain evidence="2">CGMCC 1.12921</strain>
    </source>
</reference>
<dbReference type="SUPFAM" id="SSF54637">
    <property type="entry name" value="Thioesterase/thiol ester dehydrase-isomerase"/>
    <property type="match status" value="1"/>
</dbReference>
<evidence type="ECO:0000313" key="2">
    <source>
        <dbReference type="EMBL" id="GGD18320.1"/>
    </source>
</evidence>
<dbReference type="PANTHER" id="PTHR43437">
    <property type="entry name" value="HYDROXYACYL-THIOESTER DEHYDRATASE TYPE 2, MITOCHONDRIAL-RELATED"/>
    <property type="match status" value="1"/>
</dbReference>
<dbReference type="PANTHER" id="PTHR43437:SF3">
    <property type="entry name" value="HYDROXYACYL-THIOESTER DEHYDRATASE TYPE 2, MITOCHONDRIAL"/>
    <property type="match status" value="1"/>
</dbReference>
<dbReference type="InterPro" id="IPR050965">
    <property type="entry name" value="UPF0336/Enoyl-CoA_hydratase"/>
</dbReference>
<name>A0A8J2Y4D6_9PROT</name>
<dbReference type="GO" id="GO:0004312">
    <property type="term" value="F:fatty acid synthase activity"/>
    <property type="evidence" value="ECO:0007669"/>
    <property type="project" value="InterPro"/>
</dbReference>
<dbReference type="EMBL" id="BMGH01000002">
    <property type="protein sequence ID" value="GGD18320.1"/>
    <property type="molecule type" value="Genomic_DNA"/>
</dbReference>
<accession>A0A8J2Y4D6</accession>
<keyword evidence="3" id="KW-1185">Reference proteome</keyword>
<gene>
    <name evidence="2" type="ORF">GCM10011342_28760</name>
</gene>
<dbReference type="GO" id="GO:0019171">
    <property type="term" value="F:(3R)-hydroxyacyl-[acyl-carrier-protein] dehydratase activity"/>
    <property type="evidence" value="ECO:0007669"/>
    <property type="project" value="TreeGrafter"/>
</dbReference>
<dbReference type="Pfam" id="PF01575">
    <property type="entry name" value="MaoC_dehydratas"/>
    <property type="match status" value="1"/>
</dbReference>
<dbReference type="Gene3D" id="3.10.129.10">
    <property type="entry name" value="Hotdog Thioesterase"/>
    <property type="match status" value="1"/>
</dbReference>
<dbReference type="InterPro" id="IPR003965">
    <property type="entry name" value="Fatty_acid_synthase"/>
</dbReference>
<dbReference type="AlphaFoldDB" id="A0A8J2Y4D6"/>
<comment type="caution">
    <text evidence="2">The sequence shown here is derived from an EMBL/GenBank/DDBJ whole genome shotgun (WGS) entry which is preliminary data.</text>
</comment>
<dbReference type="Proteomes" id="UP000613582">
    <property type="component" value="Unassembled WGS sequence"/>
</dbReference>
<protein>
    <submittedName>
        <fullName evidence="2">Dehydratase</fullName>
    </submittedName>
</protein>
<dbReference type="InterPro" id="IPR029069">
    <property type="entry name" value="HotDog_dom_sf"/>
</dbReference>